<dbReference type="Gene3D" id="1.20.5.420">
    <property type="entry name" value="Immunoglobulin FC, subunit C"/>
    <property type="match status" value="1"/>
</dbReference>
<feature type="compositionally biased region" description="Low complexity" evidence="5">
    <location>
        <begin position="277"/>
        <end position="297"/>
    </location>
</feature>
<dbReference type="SUPFAM" id="SSF48452">
    <property type="entry name" value="TPR-like"/>
    <property type="match status" value="1"/>
</dbReference>
<organism evidence="7 8">
    <name type="scientific">Fasciola gigantica</name>
    <name type="common">Giant liver fluke</name>
    <dbReference type="NCBI Taxonomy" id="46835"/>
    <lineage>
        <taxon>Eukaryota</taxon>
        <taxon>Metazoa</taxon>
        <taxon>Spiralia</taxon>
        <taxon>Lophotrochozoa</taxon>
        <taxon>Platyhelminthes</taxon>
        <taxon>Trematoda</taxon>
        <taxon>Digenea</taxon>
        <taxon>Plagiorchiida</taxon>
        <taxon>Echinostomata</taxon>
        <taxon>Echinostomatoidea</taxon>
        <taxon>Fasciolidae</taxon>
        <taxon>Fasciola</taxon>
    </lineage>
</organism>
<feature type="compositionally biased region" description="Polar residues" evidence="5">
    <location>
        <begin position="70"/>
        <end position="80"/>
    </location>
</feature>
<proteinExistence type="inferred from homology"/>
<dbReference type="InterPro" id="IPR047150">
    <property type="entry name" value="SGT"/>
</dbReference>
<evidence type="ECO:0000313" key="7">
    <source>
        <dbReference type="EMBL" id="TPP59840.1"/>
    </source>
</evidence>
<feature type="region of interest" description="Disordered" evidence="5">
    <location>
        <begin position="256"/>
        <end position="298"/>
    </location>
</feature>
<dbReference type="Pfam" id="PF16546">
    <property type="entry name" value="SGTA_dimer"/>
    <property type="match status" value="1"/>
</dbReference>
<feature type="compositionally biased region" description="Polar residues" evidence="5">
    <location>
        <begin position="313"/>
        <end position="339"/>
    </location>
</feature>
<keyword evidence="3 4" id="KW-0802">TPR repeat</keyword>
<dbReference type="InterPro" id="IPR019734">
    <property type="entry name" value="TPR_rpt"/>
</dbReference>
<evidence type="ECO:0000256" key="4">
    <source>
        <dbReference type="PROSITE-ProRule" id="PRU00339"/>
    </source>
</evidence>
<dbReference type="AlphaFoldDB" id="A0A504YPR9"/>
<keyword evidence="8" id="KW-1185">Reference proteome</keyword>
<reference evidence="7 8" key="1">
    <citation type="submission" date="2019-04" db="EMBL/GenBank/DDBJ databases">
        <title>Annotation for the trematode Fasciola gigantica.</title>
        <authorList>
            <person name="Choi Y.-J."/>
        </authorList>
    </citation>
    <scope>NUCLEOTIDE SEQUENCE [LARGE SCALE GENOMIC DNA]</scope>
    <source>
        <strain evidence="7">Uganda_cow_1</strain>
    </source>
</reference>
<dbReference type="STRING" id="46835.A0A504YPR9"/>
<dbReference type="SMART" id="SM00028">
    <property type="entry name" value="TPR"/>
    <property type="match status" value="3"/>
</dbReference>
<keyword evidence="2" id="KW-0677">Repeat</keyword>
<evidence type="ECO:0000313" key="8">
    <source>
        <dbReference type="Proteomes" id="UP000316759"/>
    </source>
</evidence>
<feature type="repeat" description="TPR" evidence="4">
    <location>
        <begin position="155"/>
        <end position="188"/>
    </location>
</feature>
<accession>A0A504YPR9</accession>
<evidence type="ECO:0000259" key="6">
    <source>
        <dbReference type="Pfam" id="PF16546"/>
    </source>
</evidence>
<comment type="caution">
    <text evidence="7">The sequence shown here is derived from an EMBL/GenBank/DDBJ whole genome shotgun (WGS) entry which is preliminary data.</text>
</comment>
<evidence type="ECO:0000256" key="3">
    <source>
        <dbReference type="ARBA" id="ARBA00022803"/>
    </source>
</evidence>
<evidence type="ECO:0000256" key="5">
    <source>
        <dbReference type="SAM" id="MobiDB-lite"/>
    </source>
</evidence>
<dbReference type="Gene3D" id="1.25.40.10">
    <property type="entry name" value="Tetratricopeptide repeat domain"/>
    <property type="match status" value="1"/>
</dbReference>
<dbReference type="Pfam" id="PF00515">
    <property type="entry name" value="TPR_1"/>
    <property type="match status" value="1"/>
</dbReference>
<name>A0A504YPR9_FASGI</name>
<feature type="region of interest" description="Disordered" evidence="5">
    <location>
        <begin position="70"/>
        <end position="92"/>
    </location>
</feature>
<dbReference type="GO" id="GO:0060090">
    <property type="term" value="F:molecular adaptor activity"/>
    <property type="evidence" value="ECO:0007669"/>
    <property type="project" value="TreeGrafter"/>
</dbReference>
<dbReference type="GO" id="GO:0072380">
    <property type="term" value="C:TRC complex"/>
    <property type="evidence" value="ECO:0007669"/>
    <property type="project" value="TreeGrafter"/>
</dbReference>
<dbReference type="PANTHER" id="PTHR45831">
    <property type="entry name" value="LD24721P"/>
    <property type="match status" value="1"/>
</dbReference>
<feature type="repeat" description="TPR" evidence="4">
    <location>
        <begin position="87"/>
        <end position="120"/>
    </location>
</feature>
<dbReference type="EMBL" id="SUNJ01010177">
    <property type="protein sequence ID" value="TPP59840.1"/>
    <property type="molecule type" value="Genomic_DNA"/>
</dbReference>
<comment type="similarity">
    <text evidence="1">Belongs to the SGT family.</text>
</comment>
<dbReference type="OrthoDB" id="6268370at2759"/>
<dbReference type="InterPro" id="IPR011990">
    <property type="entry name" value="TPR-like_helical_dom_sf"/>
</dbReference>
<dbReference type="PROSITE" id="PS50005">
    <property type="entry name" value="TPR"/>
    <property type="match status" value="3"/>
</dbReference>
<dbReference type="Pfam" id="PF13414">
    <property type="entry name" value="TPR_11"/>
    <property type="match status" value="1"/>
</dbReference>
<feature type="repeat" description="TPR" evidence="4">
    <location>
        <begin position="121"/>
        <end position="154"/>
    </location>
</feature>
<feature type="domain" description="SGTA homodimerisation" evidence="6">
    <location>
        <begin position="13"/>
        <end position="56"/>
    </location>
</feature>
<dbReference type="PANTHER" id="PTHR45831:SF2">
    <property type="entry name" value="LD24721P"/>
    <property type="match status" value="1"/>
</dbReference>
<dbReference type="PROSITE" id="PS50293">
    <property type="entry name" value="TPR_REGION"/>
    <property type="match status" value="1"/>
</dbReference>
<protein>
    <submittedName>
        <fullName evidence="7">Solute carrier family 39 (Zinc transporter) member 3</fullName>
    </submittedName>
</protein>
<sequence length="347" mass="37475">MASDSNVLLLYKSIAHFLKGEIESSKYSSEINESLEVAKQCIESAFDFSTDGVETIPNLLQLFGDTTEHFSQAPTAPQPNEEQKKEAEELKRQGNSCMTDNKFEEAVSCYSKAIKLWPSNAVYYCNRAAAYSRMDRQDKAIEDCRAALRIDPKYSKAYGRMGVAYSNLGDYTKAAEAYRKGLELDPTNESCQQNLFLAEERLRTSGGVGGTGSQSGPGGLGGFDLGALLNNPMMQNMAYQLMRDPNTQNLMTGLFRDTFGATSGPPESDAGAPPQPQANATGAPPPTAAAGGTSPGNVDQFVRVCQQLGQQLRDSNPQLIDQLRQSFTGPSVPQDSQNLGGDGAHPQ</sequence>
<feature type="region of interest" description="Disordered" evidence="5">
    <location>
        <begin position="313"/>
        <end position="347"/>
    </location>
</feature>
<evidence type="ECO:0000256" key="1">
    <source>
        <dbReference type="ARBA" id="ARBA00008175"/>
    </source>
</evidence>
<gene>
    <name evidence="7" type="ORF">FGIG_01217</name>
</gene>
<feature type="compositionally biased region" description="Basic and acidic residues" evidence="5">
    <location>
        <begin position="81"/>
        <end position="92"/>
    </location>
</feature>
<dbReference type="Proteomes" id="UP000316759">
    <property type="component" value="Unassembled WGS sequence"/>
</dbReference>
<dbReference type="GO" id="GO:0016020">
    <property type="term" value="C:membrane"/>
    <property type="evidence" value="ECO:0007669"/>
    <property type="project" value="TreeGrafter"/>
</dbReference>
<dbReference type="GO" id="GO:0006620">
    <property type="term" value="P:post-translational protein targeting to endoplasmic reticulum membrane"/>
    <property type="evidence" value="ECO:0007669"/>
    <property type="project" value="TreeGrafter"/>
</dbReference>
<dbReference type="InterPro" id="IPR032374">
    <property type="entry name" value="SGTA_dimer"/>
</dbReference>
<evidence type="ECO:0000256" key="2">
    <source>
        <dbReference type="ARBA" id="ARBA00022737"/>
    </source>
</evidence>